<protein>
    <submittedName>
        <fullName evidence="2">Uncharacterized protein</fullName>
    </submittedName>
</protein>
<keyword evidence="3" id="KW-1185">Reference proteome</keyword>
<proteinExistence type="predicted"/>
<evidence type="ECO:0000256" key="1">
    <source>
        <dbReference type="SAM" id="MobiDB-lite"/>
    </source>
</evidence>
<feature type="compositionally biased region" description="Basic and acidic residues" evidence="1">
    <location>
        <begin position="33"/>
        <end position="83"/>
    </location>
</feature>
<gene>
    <name evidence="2" type="ORF">AXF42_Ash018663</name>
</gene>
<sequence length="83" mass="9327">MQVSEICMAPEHVHQCTSRLLEGHVTSGSVPPHLEHTRGGSRGDEVTSPHVEQGRYDVEQKTPEDHTERRIDRGQFGTEDHNS</sequence>
<name>A0A2I0B1M8_9ASPA</name>
<evidence type="ECO:0000313" key="2">
    <source>
        <dbReference type="EMBL" id="PKA61682.1"/>
    </source>
</evidence>
<dbReference type="AlphaFoldDB" id="A0A2I0B1M8"/>
<organism evidence="2 3">
    <name type="scientific">Apostasia shenzhenica</name>
    <dbReference type="NCBI Taxonomy" id="1088818"/>
    <lineage>
        <taxon>Eukaryota</taxon>
        <taxon>Viridiplantae</taxon>
        <taxon>Streptophyta</taxon>
        <taxon>Embryophyta</taxon>
        <taxon>Tracheophyta</taxon>
        <taxon>Spermatophyta</taxon>
        <taxon>Magnoliopsida</taxon>
        <taxon>Liliopsida</taxon>
        <taxon>Asparagales</taxon>
        <taxon>Orchidaceae</taxon>
        <taxon>Apostasioideae</taxon>
        <taxon>Apostasia</taxon>
    </lineage>
</organism>
<dbReference type="EMBL" id="KZ451927">
    <property type="protein sequence ID" value="PKA61682.1"/>
    <property type="molecule type" value="Genomic_DNA"/>
</dbReference>
<reference evidence="2 3" key="1">
    <citation type="journal article" date="2017" name="Nature">
        <title>The Apostasia genome and the evolution of orchids.</title>
        <authorList>
            <person name="Zhang G.Q."/>
            <person name="Liu K.W."/>
            <person name="Li Z."/>
            <person name="Lohaus R."/>
            <person name="Hsiao Y.Y."/>
            <person name="Niu S.C."/>
            <person name="Wang J.Y."/>
            <person name="Lin Y.C."/>
            <person name="Xu Q."/>
            <person name="Chen L.J."/>
            <person name="Yoshida K."/>
            <person name="Fujiwara S."/>
            <person name="Wang Z.W."/>
            <person name="Zhang Y.Q."/>
            <person name="Mitsuda N."/>
            <person name="Wang M."/>
            <person name="Liu G.H."/>
            <person name="Pecoraro L."/>
            <person name="Huang H.X."/>
            <person name="Xiao X.J."/>
            <person name="Lin M."/>
            <person name="Wu X.Y."/>
            <person name="Wu W.L."/>
            <person name="Chen Y.Y."/>
            <person name="Chang S.B."/>
            <person name="Sakamoto S."/>
            <person name="Ohme-Takagi M."/>
            <person name="Yagi M."/>
            <person name="Zeng S.J."/>
            <person name="Shen C.Y."/>
            <person name="Yeh C.M."/>
            <person name="Luo Y.B."/>
            <person name="Tsai W.C."/>
            <person name="Van de Peer Y."/>
            <person name="Liu Z.J."/>
        </authorList>
    </citation>
    <scope>NUCLEOTIDE SEQUENCE [LARGE SCALE GENOMIC DNA]</scope>
    <source>
        <strain evidence="3">cv. Shenzhen</strain>
        <tissue evidence="2">Stem</tissue>
    </source>
</reference>
<accession>A0A2I0B1M8</accession>
<feature type="region of interest" description="Disordered" evidence="1">
    <location>
        <begin position="24"/>
        <end position="83"/>
    </location>
</feature>
<dbReference type="Proteomes" id="UP000236161">
    <property type="component" value="Unassembled WGS sequence"/>
</dbReference>
<evidence type="ECO:0000313" key="3">
    <source>
        <dbReference type="Proteomes" id="UP000236161"/>
    </source>
</evidence>